<proteinExistence type="predicted"/>
<dbReference type="EMBL" id="CP031222">
    <property type="protein sequence ID" value="AXI04615.1"/>
    <property type="molecule type" value="Genomic_DNA"/>
</dbReference>
<dbReference type="OrthoDB" id="9805617at2"/>
<dbReference type="PROSITE" id="PS51194">
    <property type="entry name" value="HELICASE_CTER"/>
    <property type="match status" value="1"/>
</dbReference>
<dbReference type="GO" id="GO:0003723">
    <property type="term" value="F:RNA binding"/>
    <property type="evidence" value="ECO:0007669"/>
    <property type="project" value="TreeGrafter"/>
</dbReference>
<dbReference type="Pfam" id="PF07717">
    <property type="entry name" value="OB_NTP_bind"/>
    <property type="match status" value="1"/>
</dbReference>
<organism evidence="7 8">
    <name type="scientific">Aquirhabdus parva</name>
    <dbReference type="NCBI Taxonomy" id="2283318"/>
    <lineage>
        <taxon>Bacteria</taxon>
        <taxon>Pseudomonadati</taxon>
        <taxon>Pseudomonadota</taxon>
        <taxon>Gammaproteobacteria</taxon>
        <taxon>Moraxellales</taxon>
        <taxon>Moraxellaceae</taxon>
        <taxon>Aquirhabdus</taxon>
    </lineage>
</organism>
<reference evidence="7 8" key="1">
    <citation type="submission" date="2018-07" db="EMBL/GenBank/DDBJ databases">
        <title>Genome sequencing of Moraxellaceae gen. HYN0046.</title>
        <authorList>
            <person name="Kim M."/>
            <person name="Yi H."/>
        </authorList>
    </citation>
    <scope>NUCLEOTIDE SEQUENCE [LARGE SCALE GENOMIC DNA]</scope>
    <source>
        <strain evidence="7 8">HYN0046</strain>
    </source>
</reference>
<keyword evidence="8" id="KW-1185">Reference proteome</keyword>
<keyword evidence="1" id="KW-0547">Nucleotide-binding</keyword>
<dbReference type="RefSeq" id="WP_114900679.1">
    <property type="nucleotide sequence ID" value="NZ_CP031222.1"/>
</dbReference>
<sequence length="1296" mass="147845">MARDRHRLLMLLRGKHQDAVRHAELLKKSNTEVLARYSRLPKITLNPDLPVSQSGDELVEAIQKNQVIIVAGETGSGKTTQLPKLALLAGRGLTGLIGHTQPRRLAARSVSQRIAEELGEPLGKSVGFKVRFNETGDNDAFIRLMTDGILLAELAHDRFLTKYDTLIIDEAHERSLNIDFILGYVRKILPKRPDLKVIITSATLDVNRFSRYFNDAPIFSVEGRSFPVELRYRPISELAVGGSDDDAFDDFEENLPRAVVAAVEECYQDATTKGNPQQADILIFASTESEIRELQEALTRYGPKHTEILPLFARLALNEQQRIFNPSGKGRRIIIATNVAETALTVPNIRYVIDSGFARISRYSYRSRVQRLPIEAISQAAANQRKGRCGRIAAGVCIRLYSEADFLGRPEFTEPEIRRTNLASVILQMANLGLGTFDEFEFIEPPDYRLVNDGTKLLVELGALNEGETTLTTIGQQMAKMPIDPRLSRMILAGSHFGVLHDTLIVVSALSVQDPRERPADKQTQADQKHALFKEKDSDFLFYTKLWKVLAEQKGELTENQRRNFAKQHYLSWLRIREWKQTHKQLLELAEQLKLSFNETVTTNKLIDQKIKAKVIEAPDEDGYVRPANYENLHRALLTGLLSFVAQKTDQKNEYMAVRQQKTRIFPASTLNRANAAWVMSFEIVETSQVFMRTLAKIEPEWIISAARGLLKYHYFEPHWAKKPGLVNAYAQISLFGLIIQARQLINYEKINQTESHEIFLRDGLVTGELGITPPFLKHNLKMLEDVQRVEDKLRRRDLLVDEEALFEFYQAKVPETIASRRAFEDWRGEVEKTNPKFLCLTEADILAGSVPDTNDFPEKWQVGKLTLPTRYIFDPAGDDDGAIVTIPVQALPQLNANALSWGIQGWRLELVEALLKSLPKEQRRKLVPIPDTADEIYDRLDMDSGQSITAEIVRVLNMQDIKQSSFEVSNIPLYLRPLIEVINERKHVVAKGRDLPELQAKCKLLTISPLHQNSDQTEKNGLITTFPERFHFESNRTISGLQVSQFQALVVDEKTDQIKIQIFTDEKAAREAHRRGVLHLLSLQVVEQAKQLKKQLPKALILTFAPLGNQTQLENMLIRATLDVTFAELPLTSEEFSVMITKNKAKFLSVGQQVLKELTEIFVEWQAIRRKMMTLDQTIFGINMDDIEDQLDALHLNDFVYRIDNEHWRQYPRYLKALAMRIERLSNSLSKDTDAVKTLRPLMARIQGRDSETKLSEYRWLLEELRISLFAQPMKTRTPVSPTRLDKLWQAVETS</sequence>
<dbReference type="SMART" id="SM00847">
    <property type="entry name" value="HA2"/>
    <property type="match status" value="1"/>
</dbReference>
<evidence type="ECO:0000259" key="5">
    <source>
        <dbReference type="PROSITE" id="PS51192"/>
    </source>
</evidence>
<evidence type="ECO:0000256" key="2">
    <source>
        <dbReference type="ARBA" id="ARBA00022801"/>
    </source>
</evidence>
<feature type="domain" description="Helicase ATP-binding" evidence="5">
    <location>
        <begin position="59"/>
        <end position="222"/>
    </location>
</feature>
<keyword evidence="3 7" id="KW-0347">Helicase</keyword>
<evidence type="ECO:0000313" key="8">
    <source>
        <dbReference type="Proteomes" id="UP000253940"/>
    </source>
</evidence>
<dbReference type="NCBIfam" id="TIGR01967">
    <property type="entry name" value="DEAH_box_HrpA"/>
    <property type="match status" value="1"/>
</dbReference>
<dbReference type="KEGG" id="mbah:HYN46_08010"/>
<protein>
    <submittedName>
        <fullName evidence="7">ATP-dependent RNA helicase HrpA</fullName>
        <ecNumber evidence="7">3.6.4.13</ecNumber>
    </submittedName>
</protein>
<dbReference type="SMART" id="SM00487">
    <property type="entry name" value="DEXDc"/>
    <property type="match status" value="1"/>
</dbReference>
<dbReference type="PANTHER" id="PTHR18934">
    <property type="entry name" value="ATP-DEPENDENT RNA HELICASE"/>
    <property type="match status" value="1"/>
</dbReference>
<dbReference type="GO" id="GO:0005524">
    <property type="term" value="F:ATP binding"/>
    <property type="evidence" value="ECO:0007669"/>
    <property type="project" value="UniProtKB-KW"/>
</dbReference>
<evidence type="ECO:0000256" key="3">
    <source>
        <dbReference type="ARBA" id="ARBA00022806"/>
    </source>
</evidence>
<dbReference type="SMART" id="SM00490">
    <property type="entry name" value="HELICc"/>
    <property type="match status" value="1"/>
</dbReference>
<evidence type="ECO:0000256" key="1">
    <source>
        <dbReference type="ARBA" id="ARBA00022741"/>
    </source>
</evidence>
<dbReference type="PROSITE" id="PS51192">
    <property type="entry name" value="HELICASE_ATP_BIND_1"/>
    <property type="match status" value="1"/>
</dbReference>
<dbReference type="Pfam" id="PF04408">
    <property type="entry name" value="WHD_HA2"/>
    <property type="match status" value="1"/>
</dbReference>
<dbReference type="InterPro" id="IPR010222">
    <property type="entry name" value="RNA_helicase_HrpA"/>
</dbReference>
<evidence type="ECO:0000256" key="4">
    <source>
        <dbReference type="ARBA" id="ARBA00022840"/>
    </source>
</evidence>
<feature type="domain" description="Helicase C-terminal" evidence="6">
    <location>
        <begin position="254"/>
        <end position="433"/>
    </location>
</feature>
<dbReference type="EC" id="3.6.4.13" evidence="7"/>
<name>A0A345PBF6_9GAMM</name>
<evidence type="ECO:0000259" key="6">
    <source>
        <dbReference type="PROSITE" id="PS51194"/>
    </source>
</evidence>
<dbReference type="InterPro" id="IPR003593">
    <property type="entry name" value="AAA+_ATPase"/>
</dbReference>
<dbReference type="Gene3D" id="1.20.120.1080">
    <property type="match status" value="1"/>
</dbReference>
<keyword evidence="4" id="KW-0067">ATP-binding</keyword>
<dbReference type="FunFam" id="1.20.120.1080:FF:000005">
    <property type="entry name" value="ATP-dependent helicase HrpA"/>
    <property type="match status" value="1"/>
</dbReference>
<dbReference type="GO" id="GO:0003724">
    <property type="term" value="F:RNA helicase activity"/>
    <property type="evidence" value="ECO:0007669"/>
    <property type="project" value="UniProtKB-EC"/>
</dbReference>
<accession>A0A345PBF6</accession>
<dbReference type="Pfam" id="PF00271">
    <property type="entry name" value="Helicase_C"/>
    <property type="match status" value="1"/>
</dbReference>
<dbReference type="PANTHER" id="PTHR18934:SF99">
    <property type="entry name" value="ATP-DEPENDENT RNA HELICASE DHX37-RELATED"/>
    <property type="match status" value="1"/>
</dbReference>
<dbReference type="Pfam" id="PF21010">
    <property type="entry name" value="HA2_C"/>
    <property type="match status" value="1"/>
</dbReference>
<dbReference type="Pfam" id="PF00270">
    <property type="entry name" value="DEAD"/>
    <property type="match status" value="1"/>
</dbReference>
<evidence type="ECO:0000313" key="7">
    <source>
        <dbReference type="EMBL" id="AXI04615.1"/>
    </source>
</evidence>
<dbReference type="Gene3D" id="3.40.50.300">
    <property type="entry name" value="P-loop containing nucleotide triphosphate hydrolases"/>
    <property type="match status" value="2"/>
</dbReference>
<dbReference type="CDD" id="cd18791">
    <property type="entry name" value="SF2_C_RHA"/>
    <property type="match status" value="1"/>
</dbReference>
<dbReference type="InterPro" id="IPR001650">
    <property type="entry name" value="Helicase_C-like"/>
</dbReference>
<dbReference type="InterPro" id="IPR014001">
    <property type="entry name" value="Helicase_ATP-bd"/>
</dbReference>
<dbReference type="InterPro" id="IPR011545">
    <property type="entry name" value="DEAD/DEAH_box_helicase_dom"/>
</dbReference>
<dbReference type="Proteomes" id="UP000253940">
    <property type="component" value="Chromosome"/>
</dbReference>
<dbReference type="InterPro" id="IPR011709">
    <property type="entry name" value="DEAD-box_helicase_OB_fold"/>
</dbReference>
<dbReference type="SMART" id="SM00382">
    <property type="entry name" value="AAA"/>
    <property type="match status" value="1"/>
</dbReference>
<gene>
    <name evidence="7" type="primary">hrpA</name>
    <name evidence="7" type="ORF">HYN46_08010</name>
</gene>
<dbReference type="SUPFAM" id="SSF52540">
    <property type="entry name" value="P-loop containing nucleoside triphosphate hydrolases"/>
    <property type="match status" value="1"/>
</dbReference>
<dbReference type="InterPro" id="IPR048333">
    <property type="entry name" value="HA2_WH"/>
</dbReference>
<dbReference type="InterPro" id="IPR024590">
    <property type="entry name" value="HrpA_C"/>
</dbReference>
<dbReference type="Pfam" id="PF11898">
    <property type="entry name" value="DUF3418"/>
    <property type="match status" value="1"/>
</dbReference>
<dbReference type="GO" id="GO:0016787">
    <property type="term" value="F:hydrolase activity"/>
    <property type="evidence" value="ECO:0007669"/>
    <property type="project" value="UniProtKB-KW"/>
</dbReference>
<dbReference type="InterPro" id="IPR007502">
    <property type="entry name" value="Helicase-assoc_dom"/>
</dbReference>
<dbReference type="InterPro" id="IPR027417">
    <property type="entry name" value="P-loop_NTPase"/>
</dbReference>
<keyword evidence="2 7" id="KW-0378">Hydrolase</keyword>